<evidence type="ECO:0008006" key="3">
    <source>
        <dbReference type="Google" id="ProtNLM"/>
    </source>
</evidence>
<gene>
    <name evidence="1" type="ORF">OG849_03090</name>
</gene>
<sequence>MVVDGGQAGLAAGYHLRRRGLDYLADHEKRYGRWPGNGEPCRHR</sequence>
<protein>
    <recommendedName>
        <fullName evidence="3">NAD(P)/FAD-dependent oxidoreductase</fullName>
    </recommendedName>
</protein>
<proteinExistence type="predicted"/>
<evidence type="ECO:0000313" key="2">
    <source>
        <dbReference type="Proteomes" id="UP001356428"/>
    </source>
</evidence>
<evidence type="ECO:0000313" key="1">
    <source>
        <dbReference type="EMBL" id="WSB12588.1"/>
    </source>
</evidence>
<organism evidence="1 2">
    <name type="scientific">Streptomyces cyaneofuscatus</name>
    <dbReference type="NCBI Taxonomy" id="66883"/>
    <lineage>
        <taxon>Bacteria</taxon>
        <taxon>Bacillati</taxon>
        <taxon>Actinomycetota</taxon>
        <taxon>Actinomycetes</taxon>
        <taxon>Kitasatosporales</taxon>
        <taxon>Streptomycetaceae</taxon>
        <taxon>Streptomyces</taxon>
    </lineage>
</organism>
<name>A0ABZ1F831_9ACTN</name>
<reference evidence="1 2" key="1">
    <citation type="submission" date="2022-10" db="EMBL/GenBank/DDBJ databases">
        <title>The complete genomes of actinobacterial strains from the NBC collection.</title>
        <authorList>
            <person name="Joergensen T.S."/>
            <person name="Alvarez Arevalo M."/>
            <person name="Sterndorff E.B."/>
            <person name="Faurdal D."/>
            <person name="Vuksanovic O."/>
            <person name="Mourched A.-S."/>
            <person name="Charusanti P."/>
            <person name="Shaw S."/>
            <person name="Blin K."/>
            <person name="Weber T."/>
        </authorList>
    </citation>
    <scope>NUCLEOTIDE SEQUENCE [LARGE SCALE GENOMIC DNA]</scope>
    <source>
        <strain evidence="1 2">NBC 01792</strain>
    </source>
</reference>
<dbReference type="RefSeq" id="WP_326707944.1">
    <property type="nucleotide sequence ID" value="NZ_CP108861.1"/>
</dbReference>
<dbReference type="Proteomes" id="UP001356428">
    <property type="component" value="Chromosome"/>
</dbReference>
<accession>A0ABZ1F831</accession>
<dbReference type="EMBL" id="CP109083">
    <property type="protein sequence ID" value="WSB12588.1"/>
    <property type="molecule type" value="Genomic_DNA"/>
</dbReference>
<keyword evidence="2" id="KW-1185">Reference proteome</keyword>